<evidence type="ECO:0000313" key="3">
    <source>
        <dbReference type="EMBL" id="QNP55968.1"/>
    </source>
</evidence>
<sequence length="411" mass="43831">MASDDAPDWLVRIHEEHGAALHRLVVLLGAEEESGRIVRSALLALHRRGHRMIDPAERVEFLQEHAVHLARAVREPQAPLALPPVDDARQQQVLQVVSSLPPRASEILVVSHYLAVFGPELAGIMRLSVRGCNQRLEIALETLRARLGSGKERPLEALSQELTAALRAAARTVQAPGTDTLAAELAEVGDTQGRRIGSRLATLLLLAAVVLGLLLAALTRPAVTPAEPDHSASARPTAEAPLSIAAVLQDVPVYYVGRADGRLFRELRDLPATGSMSEAALGALLNVAPLDPEYESAWSPGQVLSVEVDGDAVTVDLSANAYAEILTPLRALSARRQMVYTLAELLGIPEPRVFFLADGGPPPPEFRTGEGFGREGSTPLPQLWITDPQNLDQVAAGPILITGVVKPGLGS</sequence>
<keyword evidence="1" id="KW-1133">Transmembrane helix</keyword>
<protein>
    <submittedName>
        <fullName evidence="3">GerMN domain-containing protein</fullName>
    </submittedName>
</protein>
<dbReference type="AlphaFoldDB" id="A0A7H0H602"/>
<dbReference type="Proteomes" id="UP000516117">
    <property type="component" value="Chromosome"/>
</dbReference>
<reference evidence="3 4" key="1">
    <citation type="submission" date="2020-08" db="EMBL/GenBank/DDBJ databases">
        <title>Genome sequence of Tessaracoccus defluvii JCM 17540T.</title>
        <authorList>
            <person name="Hyun D.-W."/>
            <person name="Bae J.-W."/>
        </authorList>
    </citation>
    <scope>NUCLEOTIDE SEQUENCE [LARGE SCALE GENOMIC DNA]</scope>
    <source>
        <strain evidence="3 4">JCM 17540</strain>
    </source>
</reference>
<dbReference type="SMART" id="SM00909">
    <property type="entry name" value="Germane"/>
    <property type="match status" value="1"/>
</dbReference>
<feature type="domain" description="GerMN" evidence="2">
    <location>
        <begin position="277"/>
        <end position="366"/>
    </location>
</feature>
<evidence type="ECO:0000256" key="1">
    <source>
        <dbReference type="SAM" id="Phobius"/>
    </source>
</evidence>
<dbReference type="Gene3D" id="1.10.10.10">
    <property type="entry name" value="Winged helix-like DNA-binding domain superfamily/Winged helix DNA-binding domain"/>
    <property type="match status" value="1"/>
</dbReference>
<keyword evidence="1" id="KW-0812">Transmembrane</keyword>
<keyword evidence="4" id="KW-1185">Reference proteome</keyword>
<dbReference type="InterPro" id="IPR036388">
    <property type="entry name" value="WH-like_DNA-bd_sf"/>
</dbReference>
<evidence type="ECO:0000313" key="4">
    <source>
        <dbReference type="Proteomes" id="UP000516117"/>
    </source>
</evidence>
<keyword evidence="1" id="KW-0472">Membrane</keyword>
<name>A0A7H0H602_9ACTN</name>
<evidence type="ECO:0000259" key="2">
    <source>
        <dbReference type="SMART" id="SM00909"/>
    </source>
</evidence>
<dbReference type="KEGG" id="tdf:H9L22_18145"/>
<dbReference type="EMBL" id="CP060789">
    <property type="protein sequence ID" value="QNP55968.1"/>
    <property type="molecule type" value="Genomic_DNA"/>
</dbReference>
<feature type="transmembrane region" description="Helical" evidence="1">
    <location>
        <begin position="200"/>
        <end position="218"/>
    </location>
</feature>
<proteinExistence type="predicted"/>
<dbReference type="SUPFAM" id="SSF88659">
    <property type="entry name" value="Sigma3 and sigma4 domains of RNA polymerase sigma factors"/>
    <property type="match status" value="1"/>
</dbReference>
<dbReference type="RefSeq" id="WP_187721088.1">
    <property type="nucleotide sequence ID" value="NZ_CP060789.1"/>
</dbReference>
<gene>
    <name evidence="3" type="ORF">H9L22_18145</name>
</gene>
<dbReference type="InterPro" id="IPR013324">
    <property type="entry name" value="RNA_pol_sigma_r3/r4-like"/>
</dbReference>
<accession>A0A7H0H602</accession>
<organism evidence="3 4">
    <name type="scientific">Tessaracoccus defluvii</name>
    <dbReference type="NCBI Taxonomy" id="1285901"/>
    <lineage>
        <taxon>Bacteria</taxon>
        <taxon>Bacillati</taxon>
        <taxon>Actinomycetota</taxon>
        <taxon>Actinomycetes</taxon>
        <taxon>Propionibacteriales</taxon>
        <taxon>Propionibacteriaceae</taxon>
        <taxon>Tessaracoccus</taxon>
    </lineage>
</organism>
<dbReference type="InterPro" id="IPR019606">
    <property type="entry name" value="GerMN"/>
</dbReference>